<dbReference type="AlphaFoldDB" id="A0A7H9NB56"/>
<evidence type="ECO:0000313" key="2">
    <source>
        <dbReference type="Proteomes" id="UP000512182"/>
    </source>
</evidence>
<protein>
    <submittedName>
        <fullName evidence="1">DUF551 domain-containing protein</fullName>
    </submittedName>
</protein>
<name>A0A7H9NB56_ECOLX</name>
<sequence>MSTITRELAKLFRKITNSEIDAEGNAHVVLSPADSLLINNARIALASLEAEPVAWAHRLINKRNGVVHPWVYGSAEACPSEGDIFNIEVMPLYTAPPAPVSVPAAMEIDDDFDSAFEHGKAVGWNAYRAAMLQAEPVSNSDELPLDYLQGHKDGLEWAAQLAEANHPQTGDWLYDDPIDLARAIRKGPDMPTVQGGNSPVIPDGWVMVPVELTPDMRAAWDSAPYTDDDDNDMQAAYRAMIAAAPQWKVK</sequence>
<dbReference type="EMBL" id="CP056794">
    <property type="protein sequence ID" value="QLY97585.1"/>
    <property type="molecule type" value="Genomic_DNA"/>
</dbReference>
<proteinExistence type="predicted"/>
<reference evidence="1 2" key="1">
    <citation type="submission" date="2020-06" db="EMBL/GenBank/DDBJ databases">
        <title>REHAB project genomes.</title>
        <authorList>
            <person name="Shaw L.P."/>
        </authorList>
    </citation>
    <scope>NUCLEOTIDE SEQUENCE [LARGE SCALE GENOMIC DNA]</scope>
    <source>
        <strain evidence="1 2">RHBSTW-00177</strain>
    </source>
</reference>
<accession>A0A7H9NB56</accession>
<dbReference type="Proteomes" id="UP000512182">
    <property type="component" value="Chromosome"/>
</dbReference>
<organism evidence="1 2">
    <name type="scientific">Escherichia coli</name>
    <dbReference type="NCBI Taxonomy" id="562"/>
    <lineage>
        <taxon>Bacteria</taxon>
        <taxon>Pseudomonadati</taxon>
        <taxon>Pseudomonadota</taxon>
        <taxon>Gammaproteobacteria</taxon>
        <taxon>Enterobacterales</taxon>
        <taxon>Enterobacteriaceae</taxon>
        <taxon>Escherichia</taxon>
    </lineage>
</organism>
<evidence type="ECO:0000313" key="1">
    <source>
        <dbReference type="EMBL" id="QLY97585.1"/>
    </source>
</evidence>
<gene>
    <name evidence="1" type="ORF">HV109_13730</name>
</gene>